<dbReference type="InterPro" id="IPR055131">
    <property type="entry name" value="Cj1289-like_C"/>
</dbReference>
<dbReference type="eggNOG" id="COG0760">
    <property type="taxonomic scope" value="Bacteria"/>
</dbReference>
<reference evidence="3 4" key="1">
    <citation type="journal article" date="2008" name="Appl. Environ. Microbiol.">
        <title>Genome of the epsilonproteobacterial chemolithoautotroph Sulfurimonas denitrificans.</title>
        <authorList>
            <person name="Sievert S.M."/>
            <person name="Scott K.M."/>
            <person name="Klotz M.G."/>
            <person name="Chain P.S.G."/>
            <person name="Hauser L.J."/>
            <person name="Hemp J."/>
            <person name="Huegler M."/>
            <person name="Land M."/>
            <person name="Lapidus A."/>
            <person name="Larimer F.W."/>
            <person name="Lucas S."/>
            <person name="Malfatti S.A."/>
            <person name="Meyer F."/>
            <person name="Paulsen I.T."/>
            <person name="Ren Q."/>
            <person name="Simon J."/>
            <person name="Bailey K."/>
            <person name="Diaz E."/>
            <person name="Fitzpatrick K.A."/>
            <person name="Glover B."/>
            <person name="Gwatney N."/>
            <person name="Korajkic A."/>
            <person name="Long A."/>
            <person name="Mobberley J.M."/>
            <person name="Pantry S.N."/>
            <person name="Pazder G."/>
            <person name="Peterson S."/>
            <person name="Quintanilla J.D."/>
            <person name="Sprinkle R."/>
            <person name="Stephens J."/>
            <person name="Thomas P."/>
            <person name="Vaughn R."/>
            <person name="Weber M.J."/>
            <person name="Wooten L.L."/>
        </authorList>
    </citation>
    <scope>NUCLEOTIDE SEQUENCE [LARGE SCALE GENOMIC DNA]</scope>
    <source>
        <strain evidence="4">ATCC 33889 / DSM 1251</strain>
    </source>
</reference>
<name>Q30UA4_SULDN</name>
<dbReference type="Gene3D" id="1.10.4030.10">
    <property type="entry name" value="Porin chaperone SurA, peptide-binding domain"/>
    <property type="match status" value="1"/>
</dbReference>
<dbReference type="STRING" id="326298.Suden_0146"/>
<dbReference type="AlphaFoldDB" id="Q30UA4"/>
<dbReference type="HOGENOM" id="CLU_059173_1_0_7"/>
<feature type="domain" description="Cj1289-like C-terminal" evidence="2">
    <location>
        <begin position="136"/>
        <end position="231"/>
    </location>
</feature>
<dbReference type="PANTHER" id="PTHR47637:SF1">
    <property type="entry name" value="CHAPERONE SURA"/>
    <property type="match status" value="1"/>
</dbReference>
<dbReference type="GO" id="GO:0003755">
    <property type="term" value="F:peptidyl-prolyl cis-trans isomerase activity"/>
    <property type="evidence" value="ECO:0007669"/>
    <property type="project" value="InterPro"/>
</dbReference>
<evidence type="ECO:0000256" key="1">
    <source>
        <dbReference type="ARBA" id="ARBA00022729"/>
    </source>
</evidence>
<evidence type="ECO:0000259" key="2">
    <source>
        <dbReference type="Pfam" id="PF22506"/>
    </source>
</evidence>
<evidence type="ECO:0000313" key="3">
    <source>
        <dbReference type="EMBL" id="ABB43427.1"/>
    </source>
</evidence>
<organism evidence="3 4">
    <name type="scientific">Sulfurimonas denitrificans (strain ATCC 33889 / DSM 1251)</name>
    <name type="common">Thiomicrospira denitrificans (strain ATCC 33889 / DSM 1251)</name>
    <dbReference type="NCBI Taxonomy" id="326298"/>
    <lineage>
        <taxon>Bacteria</taxon>
        <taxon>Pseudomonadati</taxon>
        <taxon>Campylobacterota</taxon>
        <taxon>Epsilonproteobacteria</taxon>
        <taxon>Campylobacterales</taxon>
        <taxon>Sulfurimonadaceae</taxon>
        <taxon>Sulfurimonas</taxon>
    </lineage>
</organism>
<dbReference type="Gene3D" id="3.10.50.40">
    <property type="match status" value="1"/>
</dbReference>
<protein>
    <recommendedName>
        <fullName evidence="2">Cj1289-like C-terminal domain-containing protein</fullName>
    </recommendedName>
</protein>
<dbReference type="Pfam" id="PF22506">
    <property type="entry name" value="Cj1289-like_C"/>
    <property type="match status" value="1"/>
</dbReference>
<keyword evidence="4" id="KW-1185">Reference proteome</keyword>
<dbReference type="EMBL" id="CP000153">
    <property type="protein sequence ID" value="ABB43427.1"/>
    <property type="molecule type" value="Genomic_DNA"/>
</dbReference>
<dbReference type="Proteomes" id="UP000002714">
    <property type="component" value="Chromosome"/>
</dbReference>
<dbReference type="RefSeq" id="WP_011371782.1">
    <property type="nucleotide sequence ID" value="NC_007575.1"/>
</dbReference>
<dbReference type="KEGG" id="tdn:Suden_0146"/>
<proteinExistence type="predicted"/>
<accession>Q30UA4</accession>
<sequence length="278" mass="31820">MYKIILVLFLGTMLSAEMINGISVVVKGEAITIYDIKDEMRLSKVNATTATDILIRKKLEAAEIQERKITVDSSEVYDDIKKVAASNKMSIDEFYDAVRDSNGLTSAEFKEKTREKILSQKLYSAIAYSSINMPDEDEMREYYELHKDEFSRPKAFSVIIYSSQNEEALRKKITTPMFVSDEIKAEERVLGYDKISPELAKMLESTQQKSFTPVIMDQKGSHMSFYLVESKMPQSSSYEDVQNQLSNAIMGQKREQVLSDYFARLRGNADIQIVREVK</sequence>
<dbReference type="InterPro" id="IPR050280">
    <property type="entry name" value="OMP_Chaperone_SurA"/>
</dbReference>
<evidence type="ECO:0000313" key="4">
    <source>
        <dbReference type="Proteomes" id="UP000002714"/>
    </source>
</evidence>
<keyword evidence="1" id="KW-0732">Signal</keyword>
<dbReference type="PANTHER" id="PTHR47637">
    <property type="entry name" value="CHAPERONE SURA"/>
    <property type="match status" value="1"/>
</dbReference>
<dbReference type="InterPro" id="IPR046357">
    <property type="entry name" value="PPIase_dom_sf"/>
</dbReference>
<dbReference type="InterPro" id="IPR027304">
    <property type="entry name" value="Trigger_fact/SurA_dom_sf"/>
</dbReference>
<dbReference type="SUPFAM" id="SSF109998">
    <property type="entry name" value="Triger factor/SurA peptide-binding domain-like"/>
    <property type="match status" value="1"/>
</dbReference>
<gene>
    <name evidence="3" type="ordered locus">Suden_0146</name>
</gene>
<dbReference type="OrthoDB" id="5329645at2"/>